<evidence type="ECO:0000256" key="1">
    <source>
        <dbReference type="SAM" id="MobiDB-lite"/>
    </source>
</evidence>
<feature type="region of interest" description="Disordered" evidence="1">
    <location>
        <begin position="21"/>
        <end position="41"/>
    </location>
</feature>
<dbReference type="Proteomes" id="UP001454036">
    <property type="component" value="Unassembled WGS sequence"/>
</dbReference>
<gene>
    <name evidence="2" type="ORF">LIER_20134</name>
</gene>
<proteinExistence type="predicted"/>
<evidence type="ECO:0000313" key="2">
    <source>
        <dbReference type="EMBL" id="GAA0164523.1"/>
    </source>
</evidence>
<evidence type="ECO:0000313" key="3">
    <source>
        <dbReference type="Proteomes" id="UP001454036"/>
    </source>
</evidence>
<name>A0AAV3QPL2_LITER</name>
<feature type="compositionally biased region" description="Basic and acidic residues" evidence="1">
    <location>
        <begin position="21"/>
        <end position="31"/>
    </location>
</feature>
<accession>A0AAV3QPL2</accession>
<comment type="caution">
    <text evidence="2">The sequence shown here is derived from an EMBL/GenBank/DDBJ whole genome shotgun (WGS) entry which is preliminary data.</text>
</comment>
<organism evidence="2 3">
    <name type="scientific">Lithospermum erythrorhizon</name>
    <name type="common">Purple gromwell</name>
    <name type="synonym">Lithospermum officinale var. erythrorhizon</name>
    <dbReference type="NCBI Taxonomy" id="34254"/>
    <lineage>
        <taxon>Eukaryota</taxon>
        <taxon>Viridiplantae</taxon>
        <taxon>Streptophyta</taxon>
        <taxon>Embryophyta</taxon>
        <taxon>Tracheophyta</taxon>
        <taxon>Spermatophyta</taxon>
        <taxon>Magnoliopsida</taxon>
        <taxon>eudicotyledons</taxon>
        <taxon>Gunneridae</taxon>
        <taxon>Pentapetalae</taxon>
        <taxon>asterids</taxon>
        <taxon>lamiids</taxon>
        <taxon>Boraginales</taxon>
        <taxon>Boraginaceae</taxon>
        <taxon>Boraginoideae</taxon>
        <taxon>Lithospermeae</taxon>
        <taxon>Lithospermum</taxon>
    </lineage>
</organism>
<protein>
    <submittedName>
        <fullName evidence="2">Uncharacterized protein</fullName>
    </submittedName>
</protein>
<dbReference type="AlphaFoldDB" id="A0AAV3QPL2"/>
<reference evidence="2 3" key="1">
    <citation type="submission" date="2024-01" db="EMBL/GenBank/DDBJ databases">
        <title>The complete chloroplast genome sequence of Lithospermum erythrorhizon: insights into the phylogenetic relationship among Boraginaceae species and the maternal lineages of purple gromwells.</title>
        <authorList>
            <person name="Okada T."/>
            <person name="Watanabe K."/>
        </authorList>
    </citation>
    <scope>NUCLEOTIDE SEQUENCE [LARGE SCALE GENOMIC DNA]</scope>
</reference>
<keyword evidence="3" id="KW-1185">Reference proteome</keyword>
<sequence>MKHKHESFDKFKETISDEVHLVETQGDRESVDTPSVDTTDLPHELVTSYIEGPISDTQEVVEEPTIRRSDKNHQQPDRWYEKAFLVESDEHVSYEEQINTRMRFGPC</sequence>
<dbReference type="EMBL" id="BAABME010005072">
    <property type="protein sequence ID" value="GAA0164523.1"/>
    <property type="molecule type" value="Genomic_DNA"/>
</dbReference>